<keyword evidence="1 3" id="KW-0732">Signal</keyword>
<dbReference type="Gene3D" id="2.30.30.100">
    <property type="match status" value="1"/>
</dbReference>
<evidence type="ECO:0000256" key="2">
    <source>
        <dbReference type="SAM" id="MobiDB-lite"/>
    </source>
</evidence>
<feature type="chain" id="PRO_5033040409" evidence="3">
    <location>
        <begin position="17"/>
        <end position="318"/>
    </location>
</feature>
<dbReference type="EMBL" id="CAJOAY010010251">
    <property type="protein sequence ID" value="CAF4218773.1"/>
    <property type="molecule type" value="Genomic_DNA"/>
</dbReference>
<evidence type="ECO:0000313" key="5">
    <source>
        <dbReference type="Proteomes" id="UP000663881"/>
    </source>
</evidence>
<organism evidence="4 5">
    <name type="scientific">Adineta steineri</name>
    <dbReference type="NCBI Taxonomy" id="433720"/>
    <lineage>
        <taxon>Eukaryota</taxon>
        <taxon>Metazoa</taxon>
        <taxon>Spiralia</taxon>
        <taxon>Gnathifera</taxon>
        <taxon>Rotifera</taxon>
        <taxon>Eurotatoria</taxon>
        <taxon>Bdelloidea</taxon>
        <taxon>Adinetida</taxon>
        <taxon>Adinetidae</taxon>
        <taxon>Adineta</taxon>
    </lineage>
</organism>
<name>A0A820CB59_9BILA</name>
<comment type="caution">
    <text evidence="4">The sequence shown here is derived from an EMBL/GenBank/DDBJ whole genome shotgun (WGS) entry which is preliminary data.</text>
</comment>
<feature type="signal peptide" evidence="3">
    <location>
        <begin position="1"/>
        <end position="16"/>
    </location>
</feature>
<dbReference type="InterPro" id="IPR013517">
    <property type="entry name" value="FG-GAP"/>
</dbReference>
<dbReference type="AlphaFoldDB" id="A0A820CB59"/>
<evidence type="ECO:0000256" key="1">
    <source>
        <dbReference type="ARBA" id="ARBA00022729"/>
    </source>
</evidence>
<feature type="non-terminal residue" evidence="4">
    <location>
        <position position="1"/>
    </location>
</feature>
<dbReference type="Proteomes" id="UP000663881">
    <property type="component" value="Unassembled WGS sequence"/>
</dbReference>
<protein>
    <submittedName>
        <fullName evidence="4">Uncharacterized protein</fullName>
    </submittedName>
</protein>
<reference evidence="4" key="1">
    <citation type="submission" date="2021-02" db="EMBL/GenBank/DDBJ databases">
        <authorList>
            <person name="Nowell W R."/>
        </authorList>
    </citation>
    <scope>NUCLEOTIDE SEQUENCE</scope>
</reference>
<feature type="region of interest" description="Disordered" evidence="2">
    <location>
        <begin position="116"/>
        <end position="220"/>
    </location>
</feature>
<dbReference type="Pfam" id="PF13517">
    <property type="entry name" value="FG-GAP_3"/>
    <property type="match status" value="1"/>
</dbReference>
<dbReference type="PANTHER" id="PTHR46580">
    <property type="entry name" value="SENSOR KINASE-RELATED"/>
    <property type="match status" value="1"/>
</dbReference>
<evidence type="ECO:0000313" key="4">
    <source>
        <dbReference type="EMBL" id="CAF4218773.1"/>
    </source>
</evidence>
<sequence>MFWLIFVLSLFSVCNAILTGKVQNYIIVGDMYKSLFNVTEHQCICEMIKVNDLISALNYFSANQTCRLFPSNISTIFIESYSNSFFLFLNQSSISILNAQEYQPITSLSPLTIIPSTSPSSTSRTSSTSSSTSTTTSTSTLTSTTSKTTSSSTSASTTTSTSSTSTSTSTSTTTSATSSTSTTTSSSSSTSSSTSTTTSSTSTTSKTTSSSTSSTSSTTASTCNLFFNQTTYSVGINPNAVTVVDVNNDNQPDVVVANFGSNTVGVLLNVGNGTFNNSATYSVGFGPQAVAVVDVNSDNKPDIIVANTASNTVGVLRN</sequence>
<accession>A0A820CB59</accession>
<evidence type="ECO:0000256" key="3">
    <source>
        <dbReference type="SAM" id="SignalP"/>
    </source>
</evidence>
<gene>
    <name evidence="4" type="ORF">OKA104_LOCUS41927</name>
</gene>
<proteinExistence type="predicted"/>
<dbReference type="SUPFAM" id="SSF69318">
    <property type="entry name" value="Integrin alpha N-terminal domain"/>
    <property type="match status" value="1"/>
</dbReference>
<dbReference type="InterPro" id="IPR028994">
    <property type="entry name" value="Integrin_alpha_N"/>
</dbReference>